<dbReference type="GO" id="GO:0003677">
    <property type="term" value="F:DNA binding"/>
    <property type="evidence" value="ECO:0007669"/>
    <property type="project" value="UniProtKB-KW"/>
</dbReference>
<dbReference type="InterPro" id="IPR036388">
    <property type="entry name" value="WH-like_DNA-bd_sf"/>
</dbReference>
<dbReference type="GO" id="GO:0006950">
    <property type="term" value="P:response to stress"/>
    <property type="evidence" value="ECO:0007669"/>
    <property type="project" value="TreeGrafter"/>
</dbReference>
<dbReference type="SMART" id="SM00347">
    <property type="entry name" value="HTH_MARR"/>
    <property type="match status" value="1"/>
</dbReference>
<proteinExistence type="predicted"/>
<evidence type="ECO:0000256" key="3">
    <source>
        <dbReference type="ARBA" id="ARBA00023163"/>
    </source>
</evidence>
<dbReference type="Gene3D" id="1.10.10.10">
    <property type="entry name" value="Winged helix-like DNA-binding domain superfamily/Winged helix DNA-binding domain"/>
    <property type="match status" value="1"/>
</dbReference>
<dbReference type="AlphaFoldDB" id="A0A858SLC4"/>
<dbReference type="InterPro" id="IPR039422">
    <property type="entry name" value="MarR/SlyA-like"/>
</dbReference>
<evidence type="ECO:0000313" key="6">
    <source>
        <dbReference type="Proteomes" id="UP000503308"/>
    </source>
</evidence>
<evidence type="ECO:0000256" key="1">
    <source>
        <dbReference type="ARBA" id="ARBA00023015"/>
    </source>
</evidence>
<keyword evidence="3" id="KW-0804">Transcription</keyword>
<sequence>MENVTVPSDLSKDRLRVWLRMLKVTRMIEAELRERMRLTWDITLPRFDVMAALRRNAEGLKMSDLSGVLRVSNGNVTGIVDRLVADGLVERRAVEGDRRAMRVVLTAGGQQMFDEMAAVHEVWVDELLSPVGAQGLSTLHSRLGRITGRLEEER</sequence>
<dbReference type="PANTHER" id="PTHR33164:SF43">
    <property type="entry name" value="HTH-TYPE TRANSCRIPTIONAL REPRESSOR YETL"/>
    <property type="match status" value="1"/>
</dbReference>
<keyword evidence="1" id="KW-0805">Transcription regulation</keyword>
<dbReference type="GO" id="GO:0003700">
    <property type="term" value="F:DNA-binding transcription factor activity"/>
    <property type="evidence" value="ECO:0007669"/>
    <property type="project" value="InterPro"/>
</dbReference>
<keyword evidence="6" id="KW-1185">Reference proteome</keyword>
<dbReference type="InterPro" id="IPR023187">
    <property type="entry name" value="Tscrpt_reg_MarR-type_CS"/>
</dbReference>
<dbReference type="InterPro" id="IPR036390">
    <property type="entry name" value="WH_DNA-bd_sf"/>
</dbReference>
<evidence type="ECO:0000313" key="5">
    <source>
        <dbReference type="EMBL" id="QJF49684.1"/>
    </source>
</evidence>
<evidence type="ECO:0000256" key="2">
    <source>
        <dbReference type="ARBA" id="ARBA00023125"/>
    </source>
</evidence>
<dbReference type="PROSITE" id="PS50995">
    <property type="entry name" value="HTH_MARR_2"/>
    <property type="match status" value="1"/>
</dbReference>
<dbReference type="InterPro" id="IPR000835">
    <property type="entry name" value="HTH_MarR-typ"/>
</dbReference>
<dbReference type="RefSeq" id="WP_169638908.1">
    <property type="nucleotide sequence ID" value="NZ_CP048788.1"/>
</dbReference>
<dbReference type="EMBL" id="CP048788">
    <property type="protein sequence ID" value="QJF49684.1"/>
    <property type="molecule type" value="Genomic_DNA"/>
</dbReference>
<dbReference type="KEGG" id="rpon:G3256_00150"/>
<organism evidence="5 6">
    <name type="scientific">Roseobacter ponti</name>
    <dbReference type="NCBI Taxonomy" id="1891787"/>
    <lineage>
        <taxon>Bacteria</taxon>
        <taxon>Pseudomonadati</taxon>
        <taxon>Pseudomonadota</taxon>
        <taxon>Alphaproteobacteria</taxon>
        <taxon>Rhodobacterales</taxon>
        <taxon>Roseobacteraceae</taxon>
        <taxon>Roseobacter</taxon>
    </lineage>
</organism>
<reference evidence="5 6" key="1">
    <citation type="submission" date="2020-02" db="EMBL/GenBank/DDBJ databases">
        <title>Genome sequence of Roseobacter ponti.</title>
        <authorList>
            <person name="Hollensteiner J."/>
            <person name="Schneider D."/>
            <person name="Poehlein A."/>
            <person name="Daniel R."/>
        </authorList>
    </citation>
    <scope>NUCLEOTIDE SEQUENCE [LARGE SCALE GENOMIC DNA]</scope>
    <source>
        <strain evidence="5 6">DSM 106830</strain>
    </source>
</reference>
<evidence type="ECO:0000259" key="4">
    <source>
        <dbReference type="PROSITE" id="PS50995"/>
    </source>
</evidence>
<dbReference type="Pfam" id="PF12802">
    <property type="entry name" value="MarR_2"/>
    <property type="match status" value="1"/>
</dbReference>
<dbReference type="Proteomes" id="UP000503308">
    <property type="component" value="Chromosome"/>
</dbReference>
<dbReference type="PRINTS" id="PR00598">
    <property type="entry name" value="HTHMARR"/>
</dbReference>
<dbReference type="PANTHER" id="PTHR33164">
    <property type="entry name" value="TRANSCRIPTIONAL REGULATOR, MARR FAMILY"/>
    <property type="match status" value="1"/>
</dbReference>
<keyword evidence="2" id="KW-0238">DNA-binding</keyword>
<gene>
    <name evidence="5" type="ORF">G3256_00150</name>
</gene>
<feature type="domain" description="HTH marR-type" evidence="4">
    <location>
        <begin position="14"/>
        <end position="148"/>
    </location>
</feature>
<accession>A0A858SLC4</accession>
<name>A0A858SLC4_9RHOB</name>
<dbReference type="PROSITE" id="PS01117">
    <property type="entry name" value="HTH_MARR_1"/>
    <property type="match status" value="1"/>
</dbReference>
<dbReference type="SUPFAM" id="SSF46785">
    <property type="entry name" value="Winged helix' DNA-binding domain"/>
    <property type="match status" value="1"/>
</dbReference>
<protein>
    <submittedName>
        <fullName evidence="5">MarR family transcriptional regulator</fullName>
    </submittedName>
</protein>